<evidence type="ECO:0000313" key="2">
    <source>
        <dbReference type="Proteomes" id="UP000832072"/>
    </source>
</evidence>
<gene>
    <name evidence="1" type="ORF">EHEKIMEA_00062</name>
</gene>
<proteinExistence type="predicted"/>
<evidence type="ECO:0000313" key="1">
    <source>
        <dbReference type="EMBL" id="UNY46950.1"/>
    </source>
</evidence>
<dbReference type="EMBL" id="OM638103">
    <property type="protein sequence ID" value="UNY46950.1"/>
    <property type="molecule type" value="Genomic_DNA"/>
</dbReference>
<organism evidence="1 2">
    <name type="scientific">Cronobacter phage LPCS28</name>
    <dbReference type="NCBI Taxonomy" id="2924885"/>
    <lineage>
        <taxon>Viruses</taxon>
        <taxon>Duplodnaviria</taxon>
        <taxon>Heunggongvirae</taxon>
        <taxon>Uroviricota</taxon>
        <taxon>Caudoviricetes</taxon>
        <taxon>Pantevenvirales</taxon>
        <taxon>Straboviridae</taxon>
        <taxon>Nanhuvirus</taxon>
        <taxon>Nanhuvirus LPCS28</taxon>
    </lineage>
</organism>
<sequence>MKFDINNIEALMKKVEIGMQRIKEANPDIIPMFHIIASRDTGVYWMFVCEVTDFNNDIITFDSVNERQMKKHIEKIGDVYSCSNHVEAFTFHPHIERTIRKVKNELEKPTLTIKQRLSKLAKIVGEMK</sequence>
<protein>
    <submittedName>
        <fullName evidence="1">Uncharacterized protein</fullName>
    </submittedName>
</protein>
<name>A0AAE9GAL5_9CAUD</name>
<accession>A0AAE9GAL5</accession>
<reference evidence="1 2" key="1">
    <citation type="submission" date="2022-02" db="EMBL/GenBank/DDBJ databases">
        <authorList>
            <person name="Tian F."/>
            <person name="Li J."/>
            <person name="Li F."/>
            <person name="Tong Y."/>
        </authorList>
    </citation>
    <scope>NUCLEOTIDE SEQUENCE [LARGE SCALE GENOMIC DNA]</scope>
</reference>
<keyword evidence="2" id="KW-1185">Reference proteome</keyword>
<dbReference type="Proteomes" id="UP000832072">
    <property type="component" value="Segment"/>
</dbReference>